<dbReference type="EMBL" id="JADEWZ010000050">
    <property type="protein sequence ID" value="MBE9118517.1"/>
    <property type="molecule type" value="Genomic_DNA"/>
</dbReference>
<comment type="caution">
    <text evidence="1">The sequence shown here is derived from an EMBL/GenBank/DDBJ whole genome shotgun (WGS) entry which is preliminary data.</text>
</comment>
<reference evidence="1" key="1">
    <citation type="submission" date="2020-10" db="EMBL/GenBank/DDBJ databases">
        <authorList>
            <person name="Castelo-Branco R."/>
            <person name="Eusebio N."/>
            <person name="Adriana R."/>
            <person name="Vieira A."/>
            <person name="Brugerolle De Fraissinette N."/>
            <person name="Rezende De Castro R."/>
            <person name="Schneider M.P."/>
            <person name="Vasconcelos V."/>
            <person name="Leao P.N."/>
        </authorList>
    </citation>
    <scope>NUCLEOTIDE SEQUENCE</scope>
    <source>
        <strain evidence="1">LEGE 07157</strain>
    </source>
</reference>
<accession>A0A8J7IX58</accession>
<proteinExistence type="predicted"/>
<sequence>PTIQATPNKEETFVLGEISDEPTKKIQRFQPLANLLAANLEEFGITQGNVKIVPDLESMIRAIDAGEIDLFFDSLYPAMIISDRAQAKPILRRWKKGQAEYSTIFFTRNDNDIASLSELKGKFVGLEEKISTSGYLLPIAYLLEAGLKPVEKKNDTATVAANEVGYIFTRDDENTVQWVLSGKVIAGAVDSQTFASIPEESRAKLNIIAETEKVPRQLVLIRSDIEEKEREKITSLLENLDTTEEGKKVLEQLEKTKKFDKFPSEQSLEQMRTLYQKVQNQAQ</sequence>
<dbReference type="PANTHER" id="PTHR35841:SF1">
    <property type="entry name" value="PHOSPHONATES-BINDING PERIPLASMIC PROTEIN"/>
    <property type="match status" value="1"/>
</dbReference>
<dbReference type="Pfam" id="PF12974">
    <property type="entry name" value="Phosphonate-bd"/>
    <property type="match status" value="1"/>
</dbReference>
<feature type="non-terminal residue" evidence="1">
    <location>
        <position position="1"/>
    </location>
</feature>
<dbReference type="PANTHER" id="PTHR35841">
    <property type="entry name" value="PHOSPHONATES-BINDING PERIPLASMIC PROTEIN"/>
    <property type="match status" value="1"/>
</dbReference>
<dbReference type="RefSeq" id="WP_194031601.1">
    <property type="nucleotide sequence ID" value="NZ_JADEWZ010000050.1"/>
</dbReference>
<evidence type="ECO:0000313" key="1">
    <source>
        <dbReference type="EMBL" id="MBE9118517.1"/>
    </source>
</evidence>
<gene>
    <name evidence="1" type="ORF">IQ249_21745</name>
</gene>
<protein>
    <submittedName>
        <fullName evidence="1">Phosphate/phosphite/phosphonate ABC transporter substrate-binding protein</fullName>
    </submittedName>
</protein>
<evidence type="ECO:0000313" key="2">
    <source>
        <dbReference type="Proteomes" id="UP000654482"/>
    </source>
</evidence>
<name>A0A8J7IX58_9CYAN</name>
<dbReference type="AlphaFoldDB" id="A0A8J7IX58"/>
<dbReference type="SUPFAM" id="SSF53850">
    <property type="entry name" value="Periplasmic binding protein-like II"/>
    <property type="match status" value="1"/>
</dbReference>
<organism evidence="1 2">
    <name type="scientific">Lusitaniella coriacea LEGE 07157</name>
    <dbReference type="NCBI Taxonomy" id="945747"/>
    <lineage>
        <taxon>Bacteria</taxon>
        <taxon>Bacillati</taxon>
        <taxon>Cyanobacteriota</taxon>
        <taxon>Cyanophyceae</taxon>
        <taxon>Spirulinales</taxon>
        <taxon>Lusitaniellaceae</taxon>
        <taxon>Lusitaniella</taxon>
    </lineage>
</organism>
<dbReference type="Proteomes" id="UP000654482">
    <property type="component" value="Unassembled WGS sequence"/>
</dbReference>
<dbReference type="Gene3D" id="3.40.190.10">
    <property type="entry name" value="Periplasmic binding protein-like II"/>
    <property type="match status" value="2"/>
</dbReference>
<keyword evidence="2" id="KW-1185">Reference proteome</keyword>